<name>A0A0E9VD82_ANGAN</name>
<dbReference type="AlphaFoldDB" id="A0A0E9VD82"/>
<dbReference type="EMBL" id="GBXM01032570">
    <property type="protein sequence ID" value="JAH76007.1"/>
    <property type="molecule type" value="Transcribed_RNA"/>
</dbReference>
<accession>A0A0E9VD82</accession>
<sequence length="17" mass="2008">MALLLAFNYTILHPFFP</sequence>
<reference evidence="1" key="2">
    <citation type="journal article" date="2015" name="Fish Shellfish Immunol.">
        <title>Early steps in the European eel (Anguilla anguilla)-Vibrio vulnificus interaction in the gills: Role of the RtxA13 toxin.</title>
        <authorList>
            <person name="Callol A."/>
            <person name="Pajuelo D."/>
            <person name="Ebbesson L."/>
            <person name="Teles M."/>
            <person name="MacKenzie S."/>
            <person name="Amaro C."/>
        </authorList>
    </citation>
    <scope>NUCLEOTIDE SEQUENCE</scope>
</reference>
<protein>
    <submittedName>
        <fullName evidence="1">Uncharacterized protein</fullName>
    </submittedName>
</protein>
<evidence type="ECO:0000313" key="1">
    <source>
        <dbReference type="EMBL" id="JAH76007.1"/>
    </source>
</evidence>
<organism evidence="1">
    <name type="scientific">Anguilla anguilla</name>
    <name type="common">European freshwater eel</name>
    <name type="synonym">Muraena anguilla</name>
    <dbReference type="NCBI Taxonomy" id="7936"/>
    <lineage>
        <taxon>Eukaryota</taxon>
        <taxon>Metazoa</taxon>
        <taxon>Chordata</taxon>
        <taxon>Craniata</taxon>
        <taxon>Vertebrata</taxon>
        <taxon>Euteleostomi</taxon>
        <taxon>Actinopterygii</taxon>
        <taxon>Neopterygii</taxon>
        <taxon>Teleostei</taxon>
        <taxon>Anguilliformes</taxon>
        <taxon>Anguillidae</taxon>
        <taxon>Anguilla</taxon>
    </lineage>
</organism>
<proteinExistence type="predicted"/>
<reference evidence="1" key="1">
    <citation type="submission" date="2014-11" db="EMBL/GenBank/DDBJ databases">
        <authorList>
            <person name="Amaro Gonzalez C."/>
        </authorList>
    </citation>
    <scope>NUCLEOTIDE SEQUENCE</scope>
</reference>